<comment type="caution">
    <text evidence="1">The sequence shown here is derived from an EMBL/GenBank/DDBJ whole genome shotgun (WGS) entry which is preliminary data.</text>
</comment>
<dbReference type="Pfam" id="PF01476">
    <property type="entry name" value="LysM"/>
    <property type="match status" value="1"/>
</dbReference>
<organism evidence="1 2">
    <name type="scientific">Hungatella hathewayi</name>
    <dbReference type="NCBI Taxonomy" id="154046"/>
    <lineage>
        <taxon>Bacteria</taxon>
        <taxon>Bacillati</taxon>
        <taxon>Bacillota</taxon>
        <taxon>Clostridia</taxon>
        <taxon>Lachnospirales</taxon>
        <taxon>Lachnospiraceae</taxon>
        <taxon>Hungatella</taxon>
    </lineage>
</organism>
<dbReference type="GeneID" id="93150289"/>
<protein>
    <submittedName>
        <fullName evidence="1">LysM peptidoglycan-binding domain-containing protein</fullName>
    </submittedName>
</protein>
<dbReference type="AlphaFoldDB" id="A0A174V8P8"/>
<dbReference type="InterPro" id="IPR036779">
    <property type="entry name" value="LysM_dom_sf"/>
</dbReference>
<dbReference type="EMBL" id="WNME01000003">
    <property type="protein sequence ID" value="MUB62700.1"/>
    <property type="molecule type" value="Genomic_DNA"/>
</dbReference>
<dbReference type="SMART" id="SM00257">
    <property type="entry name" value="LysM"/>
    <property type="match status" value="1"/>
</dbReference>
<evidence type="ECO:0000313" key="2">
    <source>
        <dbReference type="Proteomes" id="UP000434223"/>
    </source>
</evidence>
<reference evidence="1 2" key="1">
    <citation type="submission" date="2019-09" db="EMBL/GenBank/DDBJ databases">
        <title>Draft genome sequencing of Hungatella hathewayi 123Y-2.</title>
        <authorList>
            <person name="Lv Q."/>
            <person name="Li S."/>
        </authorList>
    </citation>
    <scope>NUCLEOTIDE SEQUENCE [LARGE SCALE GENOMIC DNA]</scope>
    <source>
        <strain evidence="1 2">123Y-2</strain>
    </source>
</reference>
<gene>
    <name evidence="1" type="ORF">GNE07_06445</name>
</gene>
<dbReference type="Proteomes" id="UP000434223">
    <property type="component" value="Unassembled WGS sequence"/>
</dbReference>
<sequence>MKHHIKIQLLMCSLFIALLSAVPFSSYAESSGLNEQEFARVCEDNHAVQTRSLHPPLKNPAADTFNYEFHYREILLSPDGKGFIDNTHDMSRYRNLAGGQILMDMADGYEISYEYHIKDFTSDDADVTVIEGGKITPYYRAVPLSTASGSGKQCTYISNEPEEPPIIPDFPKDYDWKSHGGTTLEVYPLVTVRSLKDGSTYTYTSRVSYVTNLYKSKPDCYFLTPTDLEAYTIRKGDSLQKIAGHYYADSDDWIYILERNQDRIKNADMICPGTLIVIPNAEAKK</sequence>
<dbReference type="InterPro" id="IPR018392">
    <property type="entry name" value="LysM"/>
</dbReference>
<dbReference type="RefSeq" id="WP_006775224.1">
    <property type="nucleotide sequence ID" value="NZ_CABJBJ010000011.1"/>
</dbReference>
<dbReference type="OrthoDB" id="9800780at2"/>
<dbReference type="PROSITE" id="PS51782">
    <property type="entry name" value="LYSM"/>
    <property type="match status" value="1"/>
</dbReference>
<dbReference type="CDD" id="cd00118">
    <property type="entry name" value="LysM"/>
    <property type="match status" value="1"/>
</dbReference>
<accession>A0A174V8P8</accession>
<evidence type="ECO:0000313" key="1">
    <source>
        <dbReference type="EMBL" id="MUB62700.1"/>
    </source>
</evidence>
<name>A0A174V8P8_9FIRM</name>
<dbReference type="Gene3D" id="3.10.350.10">
    <property type="entry name" value="LysM domain"/>
    <property type="match status" value="1"/>
</dbReference>
<proteinExistence type="predicted"/>